<keyword evidence="5" id="KW-0378">Hydrolase</keyword>
<evidence type="ECO:0000256" key="4">
    <source>
        <dbReference type="ARBA" id="ARBA00022759"/>
    </source>
</evidence>
<evidence type="ECO:0000313" key="9">
    <source>
        <dbReference type="Proteomes" id="UP001208570"/>
    </source>
</evidence>
<evidence type="ECO:0000259" key="7">
    <source>
        <dbReference type="Pfam" id="PF17917"/>
    </source>
</evidence>
<dbReference type="AlphaFoldDB" id="A0AAD9NHK5"/>
<name>A0AAD9NHK5_9ANNE</name>
<evidence type="ECO:0000313" key="8">
    <source>
        <dbReference type="EMBL" id="KAK2170557.1"/>
    </source>
</evidence>
<keyword evidence="6" id="KW-0695">RNA-directed DNA polymerase</keyword>
<sequence length="262" mass="29350">MLNCLLKFLDATLDLKVTRQPRLCKTRQVPYAIQSKVKTALCKIKSEVVIKRVSSSPSTAPIVPVVKKDTDIVRFCGDFSVTFNSCAEVLKCSSPKIEDLHAALRGCKVFSTLDLSQAYNQIPIAENSQKFLTINTHRSSVSYLGHVIDAEGLHPTMDKLKAVQMASAPKDFTALKSFLPQQCFLHSTIYYSEMDEEGCYRPVAFTSCTLTDAQRNNSQLEKETFGITFGIKGFHQFLYGRQFTIITDHKPLLTLLGPTKQR</sequence>
<evidence type="ECO:0000256" key="5">
    <source>
        <dbReference type="ARBA" id="ARBA00022801"/>
    </source>
</evidence>
<evidence type="ECO:0000256" key="6">
    <source>
        <dbReference type="ARBA" id="ARBA00022918"/>
    </source>
</evidence>
<dbReference type="Pfam" id="PF17917">
    <property type="entry name" value="RT_RNaseH"/>
    <property type="match status" value="1"/>
</dbReference>
<dbReference type="Gene3D" id="3.10.10.10">
    <property type="entry name" value="HIV Type 1 Reverse Transcriptase, subunit A, domain 1"/>
    <property type="match status" value="1"/>
</dbReference>
<dbReference type="PANTHER" id="PTHR37984">
    <property type="entry name" value="PROTEIN CBG26694"/>
    <property type="match status" value="1"/>
</dbReference>
<keyword evidence="3" id="KW-0540">Nuclease</keyword>
<dbReference type="InterPro" id="IPR050951">
    <property type="entry name" value="Retrovirus_Pol_polyprotein"/>
</dbReference>
<keyword evidence="1" id="KW-0808">Transferase</keyword>
<reference evidence="8" key="1">
    <citation type="journal article" date="2023" name="Mol. Biol. Evol.">
        <title>Third-Generation Sequencing Reveals the Adaptive Role of the Epigenome in Three Deep-Sea Polychaetes.</title>
        <authorList>
            <person name="Perez M."/>
            <person name="Aroh O."/>
            <person name="Sun Y."/>
            <person name="Lan Y."/>
            <person name="Juniper S.K."/>
            <person name="Young C.R."/>
            <person name="Angers B."/>
            <person name="Qian P.Y."/>
        </authorList>
    </citation>
    <scope>NUCLEOTIDE SEQUENCE</scope>
    <source>
        <strain evidence="8">P08H-3</strain>
    </source>
</reference>
<gene>
    <name evidence="8" type="ORF">LSH36_2g10074</name>
</gene>
<accession>A0AAD9NHK5</accession>
<keyword evidence="9" id="KW-1185">Reference proteome</keyword>
<proteinExistence type="predicted"/>
<dbReference type="GO" id="GO:0004519">
    <property type="term" value="F:endonuclease activity"/>
    <property type="evidence" value="ECO:0007669"/>
    <property type="project" value="UniProtKB-KW"/>
</dbReference>
<protein>
    <recommendedName>
        <fullName evidence="7">Reverse transcriptase RNase H-like domain-containing protein</fullName>
    </recommendedName>
</protein>
<comment type="caution">
    <text evidence="8">The sequence shown here is derived from an EMBL/GenBank/DDBJ whole genome shotgun (WGS) entry which is preliminary data.</text>
</comment>
<keyword evidence="2" id="KW-0548">Nucleotidyltransferase</keyword>
<evidence type="ECO:0000256" key="3">
    <source>
        <dbReference type="ARBA" id="ARBA00022722"/>
    </source>
</evidence>
<dbReference type="GO" id="GO:0003964">
    <property type="term" value="F:RNA-directed DNA polymerase activity"/>
    <property type="evidence" value="ECO:0007669"/>
    <property type="project" value="UniProtKB-KW"/>
</dbReference>
<dbReference type="GO" id="GO:0016787">
    <property type="term" value="F:hydrolase activity"/>
    <property type="evidence" value="ECO:0007669"/>
    <property type="project" value="UniProtKB-KW"/>
</dbReference>
<dbReference type="InterPro" id="IPR041373">
    <property type="entry name" value="RT_RNaseH"/>
</dbReference>
<dbReference type="Proteomes" id="UP001208570">
    <property type="component" value="Unassembled WGS sequence"/>
</dbReference>
<dbReference type="InterPro" id="IPR043502">
    <property type="entry name" value="DNA/RNA_pol_sf"/>
</dbReference>
<evidence type="ECO:0000256" key="1">
    <source>
        <dbReference type="ARBA" id="ARBA00022679"/>
    </source>
</evidence>
<organism evidence="8 9">
    <name type="scientific">Paralvinella palmiformis</name>
    <dbReference type="NCBI Taxonomy" id="53620"/>
    <lineage>
        <taxon>Eukaryota</taxon>
        <taxon>Metazoa</taxon>
        <taxon>Spiralia</taxon>
        <taxon>Lophotrochozoa</taxon>
        <taxon>Annelida</taxon>
        <taxon>Polychaeta</taxon>
        <taxon>Sedentaria</taxon>
        <taxon>Canalipalpata</taxon>
        <taxon>Terebellida</taxon>
        <taxon>Terebelliformia</taxon>
        <taxon>Alvinellidae</taxon>
        <taxon>Paralvinella</taxon>
    </lineage>
</organism>
<dbReference type="PANTHER" id="PTHR37984:SF13">
    <property type="entry name" value="RIBONUCLEASE H"/>
    <property type="match status" value="1"/>
</dbReference>
<evidence type="ECO:0000256" key="2">
    <source>
        <dbReference type="ARBA" id="ARBA00022695"/>
    </source>
</evidence>
<feature type="domain" description="Reverse transcriptase RNase H-like" evidence="7">
    <location>
        <begin position="193"/>
        <end position="260"/>
    </location>
</feature>
<dbReference type="SUPFAM" id="SSF56672">
    <property type="entry name" value="DNA/RNA polymerases"/>
    <property type="match status" value="1"/>
</dbReference>
<keyword evidence="4" id="KW-0255">Endonuclease</keyword>
<dbReference type="EMBL" id="JAODUP010000002">
    <property type="protein sequence ID" value="KAK2170557.1"/>
    <property type="molecule type" value="Genomic_DNA"/>
</dbReference>